<protein>
    <recommendedName>
        <fullName evidence="3">Tail protein</fullName>
    </recommendedName>
</protein>
<dbReference type="EMBL" id="MG603697">
    <property type="protein sequence ID" value="AUG88482.1"/>
    <property type="molecule type" value="Genomic_DNA"/>
</dbReference>
<organism evidence="1 2">
    <name type="scientific">Vibrio phage Vp_R1</name>
    <dbReference type="NCBI Taxonomy" id="2059867"/>
    <lineage>
        <taxon>Viruses</taxon>
        <taxon>Duplodnaviria</taxon>
        <taxon>Heunggongvirae</taxon>
        <taxon>Uroviricota</taxon>
        <taxon>Caudoviricetes</taxon>
        <taxon>Grimontviridae</taxon>
        <taxon>Dalianvirus</taxon>
        <taxon>Dalianvirus R1</taxon>
    </lineage>
</organism>
<reference evidence="1 2" key="1">
    <citation type="submission" date="2017-12" db="EMBL/GenBank/DDBJ databases">
        <title>Genomic analysis of a novel phage Vp_R1 lytic to Vibrio parahaemolyticus.</title>
        <authorList>
            <person name="Ren H."/>
            <person name="Li Z."/>
        </authorList>
    </citation>
    <scope>NUCLEOTIDE SEQUENCE [LARGE SCALE GENOMIC DNA]</scope>
</reference>
<proteinExistence type="predicted"/>
<dbReference type="Proteomes" id="UP000240283">
    <property type="component" value="Segment"/>
</dbReference>
<gene>
    <name evidence="1" type="ORF">VPR_118</name>
</gene>
<name>A0A2H5BQB1_9CAUD</name>
<keyword evidence="2" id="KW-1185">Reference proteome</keyword>
<sequence length="969" mass="110490">MLNSFSMNSTGSVEQDVMSLVMGCEKFLERHTGDVPDGATPEEMSMYLINSAGMISNDLHYLDVGGNGTPSGTSTTETQSIHILGYIYLYKATGNEYFLDKAKYFWQSYFDVFYLGQTIPSVPGEFRCHWMVNAKQPFDSAYPINWEQTSHSGWKGVEFTAVDNIVQVPDDSTYFGKLLQKVTYAFRASDILIWDSIAARVTETNWDNPGHIYEVEWFINYQGYKLDPGGDRVDDQLYPEADKGKIKLSGKVFLGEVDGEVHEEGRIFNETVKLNFCTNNGVEIGRNVPFDPRPLWTPLKMGWQGNASDAEQWFGDACYQLWEITGESKYEIMHKCVVETCKGYADIDRGQLYWRRNPNLTTPYTDGINYIYSSFEDIPDKNSFFYRNTTTGFNEVDLSKVPADADGDREIIAEQQAVWYKANPDTEMVIEGVSEQMLNQEVTFSVNTVKTDNPAISEPKWFKLGTESFGPTESTNRYKLVDALETGTDTYFMDASGISIYGGNTPPNIVAEQLVATDILGDITDDYLKATWTNREEVSYYDGFWHSLVKYGVSTTYTDFRKITLKIEHTLPEAQSEFADWEFTLTDVDDVETVARVPYSLSNGEWVTVTAQELFGVEVVPNLKSMTVDLNDFVNFQNFGPYKVTISLYAINDIPMKYDPSVHGEYTIMHRIKVRTSDDTAFKYGIGDVYLDKYSDDNLAYTPGMIPFSNNFNPDTGQYDSWQGMPYMGYQYGWIWKDDPEYWHNVKDVLYDSQISYGTRHQWEDGSPVVGPCSSGYVWNRWDNTGYGEIDTFVDTFWGTAKPWDGYQPRAFLAIARMYEHASKNPTPEINVDSRLEEMSNKWVDFLYQFQLDNDGKFPDYYPKDNPDPGDLPYPASKWDFVGHMVGNYLTGACKLAMAGLDNPNIEALCDALYADIQKNYYVGGAGFHMNGCWSEWPQGGQFFGFWAGDIYKALGSYIMFNRWRRSNG</sequence>
<evidence type="ECO:0000313" key="1">
    <source>
        <dbReference type="EMBL" id="AUG88482.1"/>
    </source>
</evidence>
<accession>A0A2H5BQB1</accession>
<evidence type="ECO:0008006" key="3">
    <source>
        <dbReference type="Google" id="ProtNLM"/>
    </source>
</evidence>
<evidence type="ECO:0000313" key="2">
    <source>
        <dbReference type="Proteomes" id="UP000240283"/>
    </source>
</evidence>